<proteinExistence type="predicted"/>
<dbReference type="EMBL" id="KZ820139">
    <property type="protein sequence ID" value="PWN48809.1"/>
    <property type="molecule type" value="Genomic_DNA"/>
</dbReference>
<reference evidence="1 2" key="1">
    <citation type="journal article" date="2018" name="Mol. Biol. Evol.">
        <title>Broad Genomic Sampling Reveals a Smut Pathogenic Ancestry of the Fungal Clade Ustilaginomycotina.</title>
        <authorList>
            <person name="Kijpornyongpan T."/>
            <person name="Mondo S.J."/>
            <person name="Barry K."/>
            <person name="Sandor L."/>
            <person name="Lee J."/>
            <person name="Lipzen A."/>
            <person name="Pangilinan J."/>
            <person name="LaButti K."/>
            <person name="Hainaut M."/>
            <person name="Henrissat B."/>
            <person name="Grigoriev I.V."/>
            <person name="Spatafora J.W."/>
            <person name="Aime M.C."/>
        </authorList>
    </citation>
    <scope>NUCLEOTIDE SEQUENCE [LARGE SCALE GENOMIC DNA]</scope>
    <source>
        <strain evidence="1 2">SA 807</strain>
    </source>
</reference>
<keyword evidence="2" id="KW-1185">Reference proteome</keyword>
<organism evidence="1 2">
    <name type="scientific">Violaceomyces palustris</name>
    <dbReference type="NCBI Taxonomy" id="1673888"/>
    <lineage>
        <taxon>Eukaryota</taxon>
        <taxon>Fungi</taxon>
        <taxon>Dikarya</taxon>
        <taxon>Basidiomycota</taxon>
        <taxon>Ustilaginomycotina</taxon>
        <taxon>Ustilaginomycetes</taxon>
        <taxon>Violaceomycetales</taxon>
        <taxon>Violaceomycetaceae</taxon>
        <taxon>Violaceomyces</taxon>
    </lineage>
</organism>
<accession>A0ACD0NSL2</accession>
<dbReference type="Proteomes" id="UP000245626">
    <property type="component" value="Unassembled WGS sequence"/>
</dbReference>
<evidence type="ECO:0000313" key="2">
    <source>
        <dbReference type="Proteomes" id="UP000245626"/>
    </source>
</evidence>
<evidence type="ECO:0000313" key="1">
    <source>
        <dbReference type="EMBL" id="PWN48809.1"/>
    </source>
</evidence>
<protein>
    <submittedName>
        <fullName evidence="1">Uncharacterized protein</fullName>
    </submittedName>
</protein>
<gene>
    <name evidence="1" type="ORF">IE53DRAFT_381043</name>
</gene>
<name>A0ACD0NSL2_9BASI</name>
<sequence>MTHSPIQASFAPPQHQPDHYQHQQPVSPSHSQSSNSRFWPFNRSRSSSPNSQAQQQQQYSSWSRKSSPNPQQAAFVVKTVTKQPGGVTLDSAPNSPVSPSSFHSGSYGFPPSSPARRMKLDDSDDDLQQNHQAGGGAQLNYRRSKSKPLASAISLGVPPGGPGGGTGYGTALSSSDGRPESVANNYRPLNPPRGPTSPQNMTAGGFVKGLRDRGRSGQRGQQPEKSRSGSRNTASPTPSTRNSSSPKPKVKSLVSVGPKSWAQQQLDAQGQQQRRSGAIGGPRQFPGSTSSSGQWAPPSPSYSHRPQDDQTSYQYSTSPRQSSPLATPSPLSTGVSAVHAKGHNSHSPLLQSEPDSEDQAHTTRARRISFGFGKQRKVSGPLPPVAPVNGLPSPIKIPSGARSASREHGDDTDYSYGNGASPFGSVSPGGSPGFFHRRNKETREMSKSPGFAPGTSPNAGGAGKWFKGMFGRSPKPGEGEPGWEGPGTYSNRQTDIASDNTGFPPGKQDHAPYGQPPRSPTTSRKATNFLSRGPAGFDELEGQAMIQKRESQRLARKIVDEERRKIIDAPITQKGFDPLTDVPWTPKQAVGTDEEMTDEESPQRRSPPGRKPVPTFVDDSNKSNTKTDGLSKLEDSLTPAQRIIQETRSKQLAREQTDANRQFAALATEPPYQSQPQQQQEHQHRGSSASGPAPSLPPKSEKGIKPEIDADADREGEEEKEEIPVRRSPTKGKRRQIDPPPPLPGTAVEPNPQVASGQGPGCLGANPVAGPSHASGGLSPGVGPMPIDMSLTQALQEMMIRFYRFERYSVPLIRSLETRLLDIERDAMLAYNPAAAGRRQGFNPETSSQHEEMDRWVGQMTKLMKHEVGQLKAATKEIKEGRELIAAVARRGGLPYSDLATESSGPRRSTGIGSISKETLAVGPNFGSPLAQPSIPLSPEAEQGSPSSTKAETGNAEEKRGNFTGGSRMNNFSSASFNSAVPRSVGKAPPSPSPAPDASSLDRRVTQASSSSAKSKASSLVLPPGARPALDKDEGKFNSSAASINTSGSNNNSRERSVSPSGRRRYTTALGEPMRAGRISPGPGNASDRRSTSPTPSLEPPPPSRFQRYDNAASTSAGKNHVSRTSSPSLSDSGSISSGASSFTRKKREQSVEERLKALVGRDSRSRSSSLASSTNKLGGEDMKENEEEEEEEDEGDVTATGGRIGDDYSHSPGRLTPVRSAGTASPGKVSSRYSHSRSQTLDPATSRSRNNNISSSSTATAATLKSPPGRDERSRSLLTSPTTTAGASSYIGGRTSPSPSSFSALKKDQNQTGLTDRRSTSPSPLLTGEFANPNHVPPVEASEIKTSSNASNAIRARAQSYLSNSSNGAGGGASSVNENSSNVTTTVSWMGSGGLSPKKTLSSPSSSSSSSPSKFQSMDGPSSSSPNKLSSSAQGLATASPSSPGPVKTKSAPKVATGMTLKERVAFFDSGVSR</sequence>